<dbReference type="GO" id="GO:0007165">
    <property type="term" value="P:signal transduction"/>
    <property type="evidence" value="ECO:0007669"/>
    <property type="project" value="UniProtKB-KW"/>
</dbReference>
<organism evidence="6 7">
    <name type="scientific">Marinomonas hwangdonensis</name>
    <dbReference type="NCBI Taxonomy" id="1053647"/>
    <lineage>
        <taxon>Bacteria</taxon>
        <taxon>Pseudomonadati</taxon>
        <taxon>Pseudomonadota</taxon>
        <taxon>Gammaproteobacteria</taxon>
        <taxon>Oceanospirillales</taxon>
        <taxon>Oceanospirillaceae</taxon>
        <taxon>Marinomonas</taxon>
    </lineage>
</organism>
<dbReference type="SUPFAM" id="SSF58104">
    <property type="entry name" value="Methyl-accepting chemotaxis protein (MCP) signaling domain"/>
    <property type="match status" value="1"/>
</dbReference>
<keyword evidence="4" id="KW-0175">Coiled coil</keyword>
<reference evidence="6 7" key="1">
    <citation type="journal article" date="2012" name="Int. J. Syst. Evol. Microbiol.">
        <title>Marinomonas hwangdonensis sp. nov., isolated from seawater.</title>
        <authorList>
            <person name="Jung Y.T."/>
            <person name="Oh T.K."/>
            <person name="Yoon J.H."/>
        </authorList>
    </citation>
    <scope>NUCLEOTIDE SEQUENCE [LARGE SCALE GENOMIC DNA]</scope>
    <source>
        <strain evidence="6 7">HDW-15</strain>
    </source>
</reference>
<dbReference type="PANTHER" id="PTHR32089:SF70">
    <property type="entry name" value="ENERGY TAXIS MODULATING METHYL ACCEPTING SENSORY TRANSDUCER"/>
    <property type="match status" value="1"/>
</dbReference>
<proteinExistence type="predicted"/>
<keyword evidence="2 3" id="KW-0807">Transducer</keyword>
<dbReference type="PANTHER" id="PTHR32089">
    <property type="entry name" value="METHYL-ACCEPTING CHEMOTAXIS PROTEIN MCPB"/>
    <property type="match status" value="1"/>
</dbReference>
<evidence type="ECO:0000256" key="3">
    <source>
        <dbReference type="PROSITE-ProRule" id="PRU00284"/>
    </source>
</evidence>
<evidence type="ECO:0000256" key="1">
    <source>
        <dbReference type="ARBA" id="ARBA00004370"/>
    </source>
</evidence>
<evidence type="ECO:0000313" key="6">
    <source>
        <dbReference type="EMBL" id="RNF51475.1"/>
    </source>
</evidence>
<dbReference type="InterPro" id="IPR004089">
    <property type="entry name" value="MCPsignal_dom"/>
</dbReference>
<sequence>MFFSSTLKQQISTLEQHIEQEKTAHKVQLSRLEEQVNQLKAEAAMQENHHQGGQELIRFQLRGGDMLNSIRFGLADSAESLIKERQELKQLDTMFSHTREALARLSDRATLINQQASSSMEAAHVLDKTANSISQLVSSIQEISDQTNLLALNAAIEAARAGSAGRGFAVVADEVRNLASKTHSASEQVENLVRQVINQTEQIKSMVDQNQQSAAEVATSSSQIDAVVENVIERSDHMQQVIKTAATHSFLNTVKLDHAVWKNDVYNRIDKKKFNEEVNKHTECRLGNWYYKGYGHKHYQQSKSFRAIEKPHQAVHDSGRAALKAAAAGNTEEMLHMLDKMEVASLEVVVNIETLMAEVSHAS</sequence>
<evidence type="ECO:0000313" key="7">
    <source>
        <dbReference type="Proteomes" id="UP000280507"/>
    </source>
</evidence>
<evidence type="ECO:0000259" key="5">
    <source>
        <dbReference type="PROSITE" id="PS50111"/>
    </source>
</evidence>
<evidence type="ECO:0000256" key="4">
    <source>
        <dbReference type="SAM" id="Coils"/>
    </source>
</evidence>
<dbReference type="AlphaFoldDB" id="A0A3M8Q5U4"/>
<protein>
    <submittedName>
        <fullName evidence="6">Chemotaxis protein</fullName>
    </submittedName>
</protein>
<dbReference type="GO" id="GO:0016020">
    <property type="term" value="C:membrane"/>
    <property type="evidence" value="ECO:0007669"/>
    <property type="project" value="UniProtKB-SubCell"/>
</dbReference>
<dbReference type="Gene3D" id="6.10.250.3200">
    <property type="match status" value="1"/>
</dbReference>
<evidence type="ECO:0000256" key="2">
    <source>
        <dbReference type="ARBA" id="ARBA00023224"/>
    </source>
</evidence>
<feature type="domain" description="Methyl-accepting transducer" evidence="5">
    <location>
        <begin position="67"/>
        <end position="273"/>
    </location>
</feature>
<dbReference type="InterPro" id="IPR025991">
    <property type="entry name" value="Chemoreceptor_zinc-bind_dom"/>
</dbReference>
<feature type="coiled-coil region" evidence="4">
    <location>
        <begin position="15"/>
        <end position="49"/>
    </location>
</feature>
<name>A0A3M8Q5U4_9GAMM</name>
<gene>
    <name evidence="6" type="ORF">EBI00_06110</name>
</gene>
<dbReference type="Pfam" id="PF13682">
    <property type="entry name" value="CZB"/>
    <property type="match status" value="1"/>
</dbReference>
<dbReference type="SMART" id="SM00283">
    <property type="entry name" value="MA"/>
    <property type="match status" value="1"/>
</dbReference>
<dbReference type="PROSITE" id="PS50111">
    <property type="entry name" value="CHEMOTAXIS_TRANSDUC_2"/>
    <property type="match status" value="1"/>
</dbReference>
<keyword evidence="7" id="KW-1185">Reference proteome</keyword>
<comment type="subcellular location">
    <subcellularLocation>
        <location evidence="1">Membrane</location>
    </subcellularLocation>
</comment>
<dbReference type="OrthoDB" id="9808588at2"/>
<dbReference type="GO" id="GO:0006935">
    <property type="term" value="P:chemotaxis"/>
    <property type="evidence" value="ECO:0007669"/>
    <property type="project" value="UniProtKB-ARBA"/>
</dbReference>
<dbReference type="EMBL" id="RIZG01000003">
    <property type="protein sequence ID" value="RNF51475.1"/>
    <property type="molecule type" value="Genomic_DNA"/>
</dbReference>
<dbReference type="Pfam" id="PF00015">
    <property type="entry name" value="MCPsignal"/>
    <property type="match status" value="1"/>
</dbReference>
<dbReference type="Proteomes" id="UP000280507">
    <property type="component" value="Unassembled WGS sequence"/>
</dbReference>
<accession>A0A3M8Q5U4</accession>
<dbReference type="Gene3D" id="1.20.120.30">
    <property type="entry name" value="Aspartate receptor, ligand-binding domain"/>
    <property type="match status" value="1"/>
</dbReference>
<comment type="caution">
    <text evidence="6">The sequence shown here is derived from an EMBL/GenBank/DDBJ whole genome shotgun (WGS) entry which is preliminary data.</text>
</comment>